<name>A0A6M3K2J2_9ZZZZ</name>
<evidence type="ECO:0000313" key="1">
    <source>
        <dbReference type="EMBL" id="QJA75512.1"/>
    </source>
</evidence>
<protein>
    <submittedName>
        <fullName evidence="1">Uncharacterized protein</fullName>
    </submittedName>
</protein>
<dbReference type="EMBL" id="MT142168">
    <property type="protein sequence ID" value="QJA75512.1"/>
    <property type="molecule type" value="Genomic_DNA"/>
</dbReference>
<dbReference type="AlphaFoldDB" id="A0A6M3K2J2"/>
<organism evidence="1">
    <name type="scientific">viral metagenome</name>
    <dbReference type="NCBI Taxonomy" id="1070528"/>
    <lineage>
        <taxon>unclassified sequences</taxon>
        <taxon>metagenomes</taxon>
        <taxon>organismal metagenomes</taxon>
    </lineage>
</organism>
<sequence length="147" mass="17651">MKFKVVSDKNRRAEINWDRVNLYTSRYKPFSPFDIEIVRRKKTISDPMRRYYFGIVIKEFMKHLGYEPHEEELFHRQLKVVYFQIKPDAKGIYRNVPSVFSNESEIDVSLKKQFVDWVIRRAAHEGCYIPDPNEENEPTTEAGYKPE</sequence>
<proteinExistence type="predicted"/>
<reference evidence="1" key="1">
    <citation type="submission" date="2020-03" db="EMBL/GenBank/DDBJ databases">
        <title>The deep terrestrial virosphere.</title>
        <authorList>
            <person name="Holmfeldt K."/>
            <person name="Nilsson E."/>
            <person name="Simone D."/>
            <person name="Lopez-Fernandez M."/>
            <person name="Wu X."/>
            <person name="de Brujin I."/>
            <person name="Lundin D."/>
            <person name="Andersson A."/>
            <person name="Bertilsson S."/>
            <person name="Dopson M."/>
        </authorList>
    </citation>
    <scope>NUCLEOTIDE SEQUENCE</scope>
    <source>
        <strain evidence="1">MM415A01765</strain>
    </source>
</reference>
<gene>
    <name evidence="1" type="ORF">MM415A01765_0009</name>
</gene>
<accession>A0A6M3K2J2</accession>